<proteinExistence type="predicted"/>
<organism evidence="1 2">
    <name type="scientific">Daphnia magna</name>
    <dbReference type="NCBI Taxonomy" id="35525"/>
    <lineage>
        <taxon>Eukaryota</taxon>
        <taxon>Metazoa</taxon>
        <taxon>Ecdysozoa</taxon>
        <taxon>Arthropoda</taxon>
        <taxon>Crustacea</taxon>
        <taxon>Branchiopoda</taxon>
        <taxon>Diplostraca</taxon>
        <taxon>Cladocera</taxon>
        <taxon>Anomopoda</taxon>
        <taxon>Daphniidae</taxon>
        <taxon>Daphnia</taxon>
    </lineage>
</organism>
<keyword evidence="2" id="KW-1185">Reference proteome</keyword>
<protein>
    <submittedName>
        <fullName evidence="1">Uncharacterized protein</fullName>
    </submittedName>
</protein>
<evidence type="ECO:0000313" key="1">
    <source>
        <dbReference type="EMBL" id="KAK4019752.1"/>
    </source>
</evidence>
<gene>
    <name evidence="1" type="ORF">OUZ56_001760</name>
</gene>
<accession>A0ABR0A3M8</accession>
<dbReference type="Proteomes" id="UP001234178">
    <property type="component" value="Unassembled WGS sequence"/>
</dbReference>
<evidence type="ECO:0000313" key="2">
    <source>
        <dbReference type="Proteomes" id="UP001234178"/>
    </source>
</evidence>
<comment type="caution">
    <text evidence="1">The sequence shown here is derived from an EMBL/GenBank/DDBJ whole genome shotgun (WGS) entry which is preliminary data.</text>
</comment>
<dbReference type="EMBL" id="JAOYFB010000036">
    <property type="protein sequence ID" value="KAK4019752.1"/>
    <property type="molecule type" value="Genomic_DNA"/>
</dbReference>
<sequence>MASRIGSISVCEFRWALHNLEASLVIILIIKIRQLKIRVHSVCAWLPREEIAEQSHTASGLRQPIGSSLEQIVVWRLSFNLGCDLSTVG</sequence>
<reference evidence="1 2" key="1">
    <citation type="journal article" date="2023" name="Nucleic Acids Res.">
        <title>The hologenome of Daphnia magna reveals possible DNA methylation and microbiome-mediated evolution of the host genome.</title>
        <authorList>
            <person name="Chaturvedi A."/>
            <person name="Li X."/>
            <person name="Dhandapani V."/>
            <person name="Marshall H."/>
            <person name="Kissane S."/>
            <person name="Cuenca-Cambronero M."/>
            <person name="Asole G."/>
            <person name="Calvet F."/>
            <person name="Ruiz-Romero M."/>
            <person name="Marangio P."/>
            <person name="Guigo R."/>
            <person name="Rago D."/>
            <person name="Mirbahai L."/>
            <person name="Eastwood N."/>
            <person name="Colbourne J.K."/>
            <person name="Zhou J."/>
            <person name="Mallon E."/>
            <person name="Orsini L."/>
        </authorList>
    </citation>
    <scope>NUCLEOTIDE SEQUENCE [LARGE SCALE GENOMIC DNA]</scope>
    <source>
        <strain evidence="1">LRV0_1</strain>
    </source>
</reference>
<name>A0ABR0A3M8_9CRUS</name>